<dbReference type="SUPFAM" id="SSF46689">
    <property type="entry name" value="Homeodomain-like"/>
    <property type="match status" value="2"/>
</dbReference>
<dbReference type="InterPro" id="IPR018060">
    <property type="entry name" value="HTH_AraC"/>
</dbReference>
<protein>
    <submittedName>
        <fullName evidence="5">Putative AraC family transcriptional regulator</fullName>
    </submittedName>
</protein>
<dbReference type="PROSITE" id="PS01124">
    <property type="entry name" value="HTH_ARAC_FAMILY_2"/>
    <property type="match status" value="1"/>
</dbReference>
<dbReference type="PANTHER" id="PTHR43436:SF1">
    <property type="entry name" value="TRANSCRIPTIONAL REGULATORY PROTEIN"/>
    <property type="match status" value="1"/>
</dbReference>
<accession>U3A1R0</accession>
<dbReference type="SMART" id="SM00342">
    <property type="entry name" value="HTH_ARAC"/>
    <property type="match status" value="1"/>
</dbReference>
<dbReference type="PROSITE" id="PS00041">
    <property type="entry name" value="HTH_ARAC_FAMILY_1"/>
    <property type="match status" value="1"/>
</dbReference>
<proteinExistence type="predicted"/>
<keyword evidence="2" id="KW-0238">DNA-binding</keyword>
<evidence type="ECO:0000313" key="5">
    <source>
        <dbReference type="EMBL" id="GAD67277.1"/>
    </source>
</evidence>
<evidence type="ECO:0000313" key="6">
    <source>
        <dbReference type="Proteomes" id="UP000016570"/>
    </source>
</evidence>
<sequence length="296" mass="33044">MKSLGQLLQVYIDKHHLDELEGIAPTAIRGVTVYRSSTGNKRTPFVYQSGIIILGQGCKNIHIGNVPVCYGPEDYLVVGVPMPLECEAHAVDGKPLLGLNIDIDPKLLHRMVNKLEAIGYRHSPRTGHKQGPGLRSVHMNDRMLSSCKRLVEALCDDLEAEMLGEILLEEMVFRALTSEEGYVLFDLAQHEGAYARVAKALNKVHKDYSSTLTVQALAEEASMSISAFHTAFRSVTLESPLQYIKKVRLNKARELIHFEGRRVNDAARLVGYTSSSQFSREYKRHFNETPSGVRAN</sequence>
<evidence type="ECO:0000256" key="2">
    <source>
        <dbReference type="ARBA" id="ARBA00023125"/>
    </source>
</evidence>
<evidence type="ECO:0000259" key="4">
    <source>
        <dbReference type="PROSITE" id="PS01124"/>
    </source>
</evidence>
<keyword evidence="6" id="KW-1185">Reference proteome</keyword>
<dbReference type="Proteomes" id="UP000016570">
    <property type="component" value="Unassembled WGS sequence"/>
</dbReference>
<name>U3A1R0_VIBPR</name>
<comment type="caution">
    <text evidence="5">The sequence shown here is derived from an EMBL/GenBank/DDBJ whole genome shotgun (WGS) entry which is preliminary data.</text>
</comment>
<dbReference type="RefSeq" id="WP_021705252.1">
    <property type="nucleotide sequence ID" value="NZ_BATJ01000007.1"/>
</dbReference>
<dbReference type="GO" id="GO:0043565">
    <property type="term" value="F:sequence-specific DNA binding"/>
    <property type="evidence" value="ECO:0007669"/>
    <property type="project" value="InterPro"/>
</dbReference>
<feature type="domain" description="HTH araC/xylS-type" evidence="4">
    <location>
        <begin position="198"/>
        <end position="296"/>
    </location>
</feature>
<dbReference type="InterPro" id="IPR018062">
    <property type="entry name" value="HTH_AraC-typ_CS"/>
</dbReference>
<keyword evidence="3" id="KW-0804">Transcription</keyword>
<organism evidence="5 6">
    <name type="scientific">Vibrio proteolyticus NBRC 13287</name>
    <dbReference type="NCBI Taxonomy" id="1219065"/>
    <lineage>
        <taxon>Bacteria</taxon>
        <taxon>Pseudomonadati</taxon>
        <taxon>Pseudomonadota</taxon>
        <taxon>Gammaproteobacteria</taxon>
        <taxon>Vibrionales</taxon>
        <taxon>Vibrionaceae</taxon>
        <taxon>Vibrio</taxon>
    </lineage>
</organism>
<dbReference type="Pfam" id="PF06719">
    <property type="entry name" value="AraC_N"/>
    <property type="match status" value="1"/>
</dbReference>
<dbReference type="GO" id="GO:0003700">
    <property type="term" value="F:DNA-binding transcription factor activity"/>
    <property type="evidence" value="ECO:0007669"/>
    <property type="project" value="InterPro"/>
</dbReference>
<dbReference type="AlphaFoldDB" id="U3A1R0"/>
<keyword evidence="1" id="KW-0805">Transcription regulation</keyword>
<dbReference type="InterPro" id="IPR009594">
    <property type="entry name" value="Tscrpt_reg_HTH_AraC_N"/>
</dbReference>
<gene>
    <name evidence="5" type="ORF">VPR01S_07_00760</name>
</gene>
<reference evidence="5 6" key="1">
    <citation type="submission" date="2013-09" db="EMBL/GenBank/DDBJ databases">
        <title>Whole genome shotgun sequence of Vibrio proteolyticus NBRC 13287.</title>
        <authorList>
            <person name="Isaki S."/>
            <person name="Hosoyama A."/>
            <person name="Numata M."/>
            <person name="Hashimoto M."/>
            <person name="Hosoyama Y."/>
            <person name="Tsuchikane K."/>
            <person name="Noguchi M."/>
            <person name="Hirakata S."/>
            <person name="Ichikawa N."/>
            <person name="Ohji S."/>
            <person name="Yamazoe A."/>
            <person name="Fujita N."/>
        </authorList>
    </citation>
    <scope>NUCLEOTIDE SEQUENCE [LARGE SCALE GENOMIC DNA]</scope>
    <source>
        <strain evidence="5 6">NBRC 13287</strain>
    </source>
</reference>
<evidence type="ECO:0000256" key="3">
    <source>
        <dbReference type="ARBA" id="ARBA00023163"/>
    </source>
</evidence>
<dbReference type="eggNOG" id="COG2207">
    <property type="taxonomic scope" value="Bacteria"/>
</dbReference>
<dbReference type="Pfam" id="PF12833">
    <property type="entry name" value="HTH_18"/>
    <property type="match status" value="1"/>
</dbReference>
<dbReference type="PANTHER" id="PTHR43436">
    <property type="entry name" value="ARAC-FAMILY TRANSCRIPTIONAL REGULATOR"/>
    <property type="match status" value="1"/>
</dbReference>
<evidence type="ECO:0000256" key="1">
    <source>
        <dbReference type="ARBA" id="ARBA00023015"/>
    </source>
</evidence>
<dbReference type="EMBL" id="BATJ01000007">
    <property type="protein sequence ID" value="GAD67277.1"/>
    <property type="molecule type" value="Genomic_DNA"/>
</dbReference>
<dbReference type="STRING" id="1219065.VPR01S_07_00760"/>
<dbReference type="InterPro" id="IPR009057">
    <property type="entry name" value="Homeodomain-like_sf"/>
</dbReference>
<dbReference type="Gene3D" id="1.10.10.60">
    <property type="entry name" value="Homeodomain-like"/>
    <property type="match status" value="2"/>
</dbReference>